<evidence type="ECO:0000256" key="8">
    <source>
        <dbReference type="ARBA" id="ARBA00023125"/>
    </source>
</evidence>
<dbReference type="PRINTS" id="PR01590">
    <property type="entry name" value="HTHFIS"/>
</dbReference>
<dbReference type="Proteomes" id="UP000319255">
    <property type="component" value="Unassembled WGS sequence"/>
</dbReference>
<dbReference type="InterPro" id="IPR002078">
    <property type="entry name" value="Sigma_54_int"/>
</dbReference>
<dbReference type="InterPro" id="IPR025943">
    <property type="entry name" value="Sigma_54_int_dom_ATP-bd_2"/>
</dbReference>
<evidence type="ECO:0000256" key="4">
    <source>
        <dbReference type="ARBA" id="ARBA00022741"/>
    </source>
</evidence>
<dbReference type="FunFam" id="3.40.50.300:FF:000006">
    <property type="entry name" value="DNA-binding transcriptional regulator NtrC"/>
    <property type="match status" value="1"/>
</dbReference>
<name>A0A501WYG6_9RHOB</name>
<dbReference type="InterPro" id="IPR029016">
    <property type="entry name" value="GAF-like_dom_sf"/>
</dbReference>
<evidence type="ECO:0000256" key="6">
    <source>
        <dbReference type="ARBA" id="ARBA00023012"/>
    </source>
</evidence>
<dbReference type="GO" id="GO:0043565">
    <property type="term" value="F:sequence-specific DNA binding"/>
    <property type="evidence" value="ECO:0007669"/>
    <property type="project" value="InterPro"/>
</dbReference>
<dbReference type="CDD" id="cd00009">
    <property type="entry name" value="AAA"/>
    <property type="match status" value="1"/>
</dbReference>
<dbReference type="Pfam" id="PF25601">
    <property type="entry name" value="AAA_lid_14"/>
    <property type="match status" value="1"/>
</dbReference>
<dbReference type="InterPro" id="IPR009057">
    <property type="entry name" value="Homeodomain-like_sf"/>
</dbReference>
<dbReference type="SUPFAM" id="SSF55781">
    <property type="entry name" value="GAF domain-like"/>
    <property type="match status" value="1"/>
</dbReference>
<comment type="subunit">
    <text evidence="2">Interacts with sigma-54.</text>
</comment>
<evidence type="ECO:0000256" key="10">
    <source>
        <dbReference type="ARBA" id="ARBA00023163"/>
    </source>
</evidence>
<evidence type="ECO:0000256" key="7">
    <source>
        <dbReference type="ARBA" id="ARBA00023015"/>
    </source>
</evidence>
<dbReference type="Gene3D" id="1.10.10.60">
    <property type="entry name" value="Homeodomain-like"/>
    <property type="match status" value="1"/>
</dbReference>
<keyword evidence="9" id="KW-0010">Activator</keyword>
<sequence length="619" mass="66683">MAAAVEHIREVEAVAMGRASSRDPFVVQSWLRCLNEHRLDPARACEAVILSESELRTHRQQSEELIRIARSGLEGLYAQMAGQNYVLLLGDRSGVAVEFLGDPNFDHRLRKAGLYLGAEWSEPRAGTCAIGACIATGAPLTIHQTDHFDVTHTPLSCTAAPIYDARGDLAAVLDISLLSSPITKASQNLALHMVAATVRRIELANLMAQTRHEWVLRFARSPDFLDVDPEAAISLDGSGRVIGMTHGGAQILARAAGLSWRRPDLLIGQPLGRFLDLGVDDLGELTRQRPTRDRLVVARDGDRLFAHAIEPQLRPARRPPPPAGPAADALARLGGGDPRMAALREKAAKLAPTPLPILIQGETGTGKEFLARALHEASGRRGAFVAVNCAAIPEGLIEAELFGHAAGAFTGAAPRGRKGLIEEAAGGTLFLDEIGDMPLALQARLLRVLSEGEVMPVGATRPRPIDARVISATHRDLPARVAGGELREDLYYRLSAAVLSLPPLRERQDFDWLVDRLLAGRGRLSPGARAALHARRWPGNLRELGNALAVAAALCDGELIERSDLPEEPGRARAGCGEAEALRAVLARCRGNVSEAARQLKVDRTTVHRRMRRLGVAAH</sequence>
<dbReference type="SUPFAM" id="SSF46689">
    <property type="entry name" value="Homeodomain-like"/>
    <property type="match status" value="1"/>
</dbReference>
<dbReference type="InterPro" id="IPR002197">
    <property type="entry name" value="HTH_Fis"/>
</dbReference>
<dbReference type="InterPro" id="IPR025662">
    <property type="entry name" value="Sigma_54_int_dom_ATP-bd_1"/>
</dbReference>
<dbReference type="PROSITE" id="PS00688">
    <property type="entry name" value="SIGMA54_INTERACT_3"/>
    <property type="match status" value="1"/>
</dbReference>
<dbReference type="Pfam" id="PF00158">
    <property type="entry name" value="Sigma54_activat"/>
    <property type="match status" value="1"/>
</dbReference>
<dbReference type="Gene3D" id="3.40.50.300">
    <property type="entry name" value="P-loop containing nucleotide triphosphate hydrolases"/>
    <property type="match status" value="1"/>
</dbReference>
<evidence type="ECO:0000256" key="3">
    <source>
        <dbReference type="ARBA" id="ARBA00015308"/>
    </source>
</evidence>
<dbReference type="SUPFAM" id="SSF52540">
    <property type="entry name" value="P-loop containing nucleoside triphosphate hydrolases"/>
    <property type="match status" value="1"/>
</dbReference>
<proteinExistence type="predicted"/>
<dbReference type="InterPro" id="IPR027417">
    <property type="entry name" value="P-loop_NTPase"/>
</dbReference>
<keyword evidence="10" id="KW-0804">Transcription</keyword>
<dbReference type="PANTHER" id="PTHR32071:SF77">
    <property type="entry name" value="TRANSCRIPTIONAL REGULATORY PROTEIN"/>
    <property type="match status" value="1"/>
</dbReference>
<comment type="function">
    <text evidence="1">Required for activation of most nif operons, which are directly involved in nitrogen fixation.</text>
</comment>
<dbReference type="GO" id="GO:0006355">
    <property type="term" value="P:regulation of DNA-templated transcription"/>
    <property type="evidence" value="ECO:0007669"/>
    <property type="project" value="InterPro"/>
</dbReference>
<keyword evidence="8" id="KW-0238">DNA-binding</keyword>
<dbReference type="Gene3D" id="1.10.8.60">
    <property type="match status" value="1"/>
</dbReference>
<dbReference type="GO" id="GO:0000160">
    <property type="term" value="P:phosphorelay signal transduction system"/>
    <property type="evidence" value="ECO:0007669"/>
    <property type="project" value="UniProtKB-KW"/>
</dbReference>
<reference evidence="12 13" key="1">
    <citation type="submission" date="2019-06" db="EMBL/GenBank/DDBJ databases">
        <title>A novel bacterium of genus Amaricoccus, isolated from marine sediment.</title>
        <authorList>
            <person name="Huang H."/>
            <person name="Mo K."/>
            <person name="Hu Y."/>
        </authorList>
    </citation>
    <scope>NUCLEOTIDE SEQUENCE [LARGE SCALE GENOMIC DNA]</scope>
    <source>
        <strain evidence="12 13">HB172011</strain>
    </source>
</reference>
<keyword evidence="6" id="KW-0902">Two-component regulatory system</keyword>
<dbReference type="InterPro" id="IPR003593">
    <property type="entry name" value="AAA+_ATPase"/>
</dbReference>
<dbReference type="PROSITE" id="PS00675">
    <property type="entry name" value="SIGMA54_INTERACT_1"/>
    <property type="match status" value="1"/>
</dbReference>
<evidence type="ECO:0000256" key="9">
    <source>
        <dbReference type="ARBA" id="ARBA00023159"/>
    </source>
</evidence>
<dbReference type="PROSITE" id="PS50045">
    <property type="entry name" value="SIGMA54_INTERACT_4"/>
    <property type="match status" value="1"/>
</dbReference>
<feature type="domain" description="Sigma-54 factor interaction" evidence="11">
    <location>
        <begin position="333"/>
        <end position="553"/>
    </location>
</feature>
<dbReference type="Pfam" id="PF02954">
    <property type="entry name" value="HTH_8"/>
    <property type="match status" value="1"/>
</dbReference>
<dbReference type="SMART" id="SM00382">
    <property type="entry name" value="AAA"/>
    <property type="match status" value="1"/>
</dbReference>
<keyword evidence="4" id="KW-0547">Nucleotide-binding</keyword>
<dbReference type="GO" id="GO:0005524">
    <property type="term" value="F:ATP binding"/>
    <property type="evidence" value="ECO:0007669"/>
    <property type="project" value="UniProtKB-KW"/>
</dbReference>
<dbReference type="PANTHER" id="PTHR32071">
    <property type="entry name" value="TRANSCRIPTIONAL REGULATORY PROTEIN"/>
    <property type="match status" value="1"/>
</dbReference>
<dbReference type="RefSeq" id="WP_140454017.1">
    <property type="nucleotide sequence ID" value="NZ_VFRP01000008.1"/>
</dbReference>
<evidence type="ECO:0000256" key="1">
    <source>
        <dbReference type="ARBA" id="ARBA00002167"/>
    </source>
</evidence>
<evidence type="ECO:0000256" key="2">
    <source>
        <dbReference type="ARBA" id="ARBA00011135"/>
    </source>
</evidence>
<dbReference type="InterPro" id="IPR025944">
    <property type="entry name" value="Sigma_54_int_dom_CS"/>
</dbReference>
<keyword evidence="7" id="KW-0805">Transcription regulation</keyword>
<dbReference type="Gene3D" id="3.30.450.40">
    <property type="match status" value="1"/>
</dbReference>
<organism evidence="12 13">
    <name type="scientific">Amaricoccus solimangrovi</name>
    <dbReference type="NCBI Taxonomy" id="2589815"/>
    <lineage>
        <taxon>Bacteria</taxon>
        <taxon>Pseudomonadati</taxon>
        <taxon>Pseudomonadota</taxon>
        <taxon>Alphaproteobacteria</taxon>
        <taxon>Rhodobacterales</taxon>
        <taxon>Paracoccaceae</taxon>
        <taxon>Amaricoccus</taxon>
    </lineage>
</organism>
<dbReference type="EMBL" id="VFRP01000008">
    <property type="protein sequence ID" value="TPE50986.1"/>
    <property type="molecule type" value="Genomic_DNA"/>
</dbReference>
<keyword evidence="13" id="KW-1185">Reference proteome</keyword>
<accession>A0A501WYG6</accession>
<keyword evidence="5" id="KW-0067">ATP-binding</keyword>
<evidence type="ECO:0000313" key="13">
    <source>
        <dbReference type="Proteomes" id="UP000319255"/>
    </source>
</evidence>
<dbReference type="OrthoDB" id="9805953at2"/>
<evidence type="ECO:0000259" key="11">
    <source>
        <dbReference type="PROSITE" id="PS50045"/>
    </source>
</evidence>
<dbReference type="AlphaFoldDB" id="A0A501WYG6"/>
<dbReference type="PROSITE" id="PS00676">
    <property type="entry name" value="SIGMA54_INTERACT_2"/>
    <property type="match status" value="1"/>
</dbReference>
<gene>
    <name evidence="12" type="ORF">FJM51_10120</name>
</gene>
<evidence type="ECO:0000256" key="5">
    <source>
        <dbReference type="ARBA" id="ARBA00022840"/>
    </source>
</evidence>
<dbReference type="InterPro" id="IPR058031">
    <property type="entry name" value="AAA_lid_NorR"/>
</dbReference>
<evidence type="ECO:0000313" key="12">
    <source>
        <dbReference type="EMBL" id="TPE50986.1"/>
    </source>
</evidence>
<comment type="caution">
    <text evidence="12">The sequence shown here is derived from an EMBL/GenBank/DDBJ whole genome shotgun (WGS) entry which is preliminary data.</text>
</comment>
<protein>
    <recommendedName>
        <fullName evidence="3">Nif-specific regulatory protein</fullName>
    </recommendedName>
</protein>